<comment type="subunit">
    <text evidence="2">Homotrimer.</text>
</comment>
<dbReference type="PANTHER" id="PTHR10015:SF337">
    <property type="entry name" value="HEAT STRESS TRANSCRIPTION FACTOR A-3"/>
    <property type="match status" value="1"/>
</dbReference>
<name>A0A218XCU2_PUNGR</name>
<feature type="domain" description="HSF-type DNA-binding" evidence="12">
    <location>
        <begin position="128"/>
        <end position="246"/>
    </location>
</feature>
<evidence type="ECO:0000313" key="13">
    <source>
        <dbReference type="EMBL" id="OWM82499.1"/>
    </source>
</evidence>
<keyword evidence="11" id="KW-0812">Transmembrane</keyword>
<evidence type="ECO:0000256" key="8">
    <source>
        <dbReference type="ARBA" id="ARBA00023242"/>
    </source>
</evidence>
<dbReference type="InterPro" id="IPR036390">
    <property type="entry name" value="WH_DNA-bd_sf"/>
</dbReference>
<comment type="similarity">
    <text evidence="9">Belongs to the HSF family.</text>
</comment>
<feature type="compositionally biased region" description="Low complexity" evidence="10">
    <location>
        <begin position="250"/>
        <end position="271"/>
    </location>
</feature>
<keyword evidence="7" id="KW-0804">Transcription</keyword>
<reference evidence="14" key="1">
    <citation type="journal article" date="2017" name="Plant J.">
        <title>The pomegranate (Punica granatum L.) genome and the genomics of punicalagin biosynthesis.</title>
        <authorList>
            <person name="Qin G."/>
            <person name="Xu C."/>
            <person name="Ming R."/>
            <person name="Tang H."/>
            <person name="Guyot R."/>
            <person name="Kramer E.M."/>
            <person name="Hu Y."/>
            <person name="Yi X."/>
            <person name="Qi Y."/>
            <person name="Xu X."/>
            <person name="Gao Z."/>
            <person name="Pan H."/>
            <person name="Jian J."/>
            <person name="Tian Y."/>
            <person name="Yue Z."/>
            <person name="Xu Y."/>
        </authorList>
    </citation>
    <scope>NUCLEOTIDE SEQUENCE [LARGE SCALE GENOMIC DNA]</scope>
    <source>
        <strain evidence="14">cv. Dabenzi</strain>
    </source>
</reference>
<evidence type="ECO:0000256" key="7">
    <source>
        <dbReference type="ARBA" id="ARBA00023163"/>
    </source>
</evidence>
<keyword evidence="8" id="KW-0539">Nucleus</keyword>
<evidence type="ECO:0000256" key="2">
    <source>
        <dbReference type="ARBA" id="ARBA00011233"/>
    </source>
</evidence>
<dbReference type="SMART" id="SM00415">
    <property type="entry name" value="HSF"/>
    <property type="match status" value="1"/>
</dbReference>
<dbReference type="PANTHER" id="PTHR10015">
    <property type="entry name" value="HEAT SHOCK TRANSCRIPTION FACTOR"/>
    <property type="match status" value="1"/>
</dbReference>
<dbReference type="SUPFAM" id="SSF46785">
    <property type="entry name" value="Winged helix' DNA-binding domain"/>
    <property type="match status" value="1"/>
</dbReference>
<evidence type="ECO:0000256" key="1">
    <source>
        <dbReference type="ARBA" id="ARBA00004123"/>
    </source>
</evidence>
<evidence type="ECO:0000256" key="10">
    <source>
        <dbReference type="SAM" id="MobiDB-lite"/>
    </source>
</evidence>
<evidence type="ECO:0000256" key="11">
    <source>
        <dbReference type="SAM" id="Phobius"/>
    </source>
</evidence>
<evidence type="ECO:0000256" key="6">
    <source>
        <dbReference type="ARBA" id="ARBA00023125"/>
    </source>
</evidence>
<dbReference type="GO" id="GO:0034605">
    <property type="term" value="P:cellular response to heat"/>
    <property type="evidence" value="ECO:0007669"/>
    <property type="project" value="TreeGrafter"/>
</dbReference>
<evidence type="ECO:0000256" key="4">
    <source>
        <dbReference type="ARBA" id="ARBA00023015"/>
    </source>
</evidence>
<dbReference type="EMBL" id="MTKT01002011">
    <property type="protein sequence ID" value="OWM82499.1"/>
    <property type="molecule type" value="Genomic_DNA"/>
</dbReference>
<evidence type="ECO:0000259" key="12">
    <source>
        <dbReference type="SMART" id="SM00415"/>
    </source>
</evidence>
<keyword evidence="6" id="KW-0238">DNA-binding</keyword>
<evidence type="ECO:0000256" key="5">
    <source>
        <dbReference type="ARBA" id="ARBA00023016"/>
    </source>
</evidence>
<feature type="region of interest" description="Disordered" evidence="10">
    <location>
        <begin position="1"/>
        <end position="38"/>
    </location>
</feature>
<keyword evidence="11" id="KW-1133">Transmembrane helix</keyword>
<gene>
    <name evidence="13" type="ORF">CDL15_Pgr002074</name>
</gene>
<comment type="subcellular location">
    <subcellularLocation>
        <location evidence="1">Nucleus</location>
    </subcellularLocation>
</comment>
<evidence type="ECO:0000256" key="9">
    <source>
        <dbReference type="RuleBase" id="RU004020"/>
    </source>
</evidence>
<organism evidence="13 14">
    <name type="scientific">Punica granatum</name>
    <name type="common">Pomegranate</name>
    <dbReference type="NCBI Taxonomy" id="22663"/>
    <lineage>
        <taxon>Eukaryota</taxon>
        <taxon>Viridiplantae</taxon>
        <taxon>Streptophyta</taxon>
        <taxon>Embryophyta</taxon>
        <taxon>Tracheophyta</taxon>
        <taxon>Spermatophyta</taxon>
        <taxon>Magnoliopsida</taxon>
        <taxon>eudicotyledons</taxon>
        <taxon>Gunneridae</taxon>
        <taxon>Pentapetalae</taxon>
        <taxon>rosids</taxon>
        <taxon>malvids</taxon>
        <taxon>Myrtales</taxon>
        <taxon>Lythraceae</taxon>
        <taxon>Punica</taxon>
    </lineage>
</organism>
<keyword evidence="4" id="KW-0805">Transcription regulation</keyword>
<feature type="region of interest" description="Disordered" evidence="10">
    <location>
        <begin position="546"/>
        <end position="573"/>
    </location>
</feature>
<protein>
    <recommendedName>
        <fullName evidence="12">HSF-type DNA-binding domain-containing protein</fullName>
    </recommendedName>
</protein>
<evidence type="ECO:0000256" key="3">
    <source>
        <dbReference type="ARBA" id="ARBA00022553"/>
    </source>
</evidence>
<comment type="caution">
    <text evidence="13">The sequence shown here is derived from an EMBL/GenBank/DDBJ whole genome shotgun (WGS) entry which is preliminary data.</text>
</comment>
<keyword evidence="3" id="KW-0597">Phosphoprotein</keyword>
<sequence length="573" mass="62492">MDPDDSRCPKPAPAHTTAIRTALSSSSSSSSSSSAHMESLAGASGIGFSVVLPEAEPFSMASQSQPPSPGSLFMENVGFSELQSFSPDELFELKPEPVSEIPPAAPSRGGEVEGLGLPQPLGCLQGTPIPPFLSKTFDLVDDPLLDPVISWGSSGQSFVVWDTVEFARAILPRNFKHNNFSSFVRQLNTYVGSIVSLIVMFFSGTLFGLTPLLMWGFRKIDTDKWEFANESFQRGKRHLLKNIQRRRSPQGQQVGSFGGSSSEASRSGVEVEVGKLRKEKSALMQQVIELRQQHSGTAQHVETVNQRLRAAEQKQKQMVSFLGKLFQNPDFIARLRERKERREIGPPRMRRKFIEHHQHEGMEPDPSTEEQLVEYQHEQRNIGSGSISGSLGLNLVSVEPAVVTGTGGMLLQFDTVRPQELQMSGELLPGQGFAGMPVPAGPSNLGEGDPFFKGKSVATGSEQVLMPEYFLSFPDELVDKRNFLEFPEGVDGIAKQGEVWSMGFDVGPVGLPSSSSELWPNLSSSDVPESGLAGSLSDMWDLGSVQMPGGTDVDKWPAQEPTFDEHDNSPGEK</sequence>
<feature type="transmembrane region" description="Helical" evidence="11">
    <location>
        <begin position="190"/>
        <end position="215"/>
    </location>
</feature>
<dbReference type="InterPro" id="IPR036388">
    <property type="entry name" value="WH-like_DNA-bd_sf"/>
</dbReference>
<dbReference type="Proteomes" id="UP000197138">
    <property type="component" value="Unassembled WGS sequence"/>
</dbReference>
<dbReference type="GO" id="GO:0003700">
    <property type="term" value="F:DNA-binding transcription factor activity"/>
    <property type="evidence" value="ECO:0007669"/>
    <property type="project" value="InterPro"/>
</dbReference>
<dbReference type="FunFam" id="1.10.10.10:FF:000037">
    <property type="entry name" value="Heat stress transcription factor B-4"/>
    <property type="match status" value="1"/>
</dbReference>
<keyword evidence="11" id="KW-0472">Membrane</keyword>
<feature type="compositionally biased region" description="Basic and acidic residues" evidence="10">
    <location>
        <begin position="552"/>
        <end position="573"/>
    </location>
</feature>
<dbReference type="Pfam" id="PF00447">
    <property type="entry name" value="HSF_DNA-bind"/>
    <property type="match status" value="1"/>
</dbReference>
<dbReference type="AlphaFoldDB" id="A0A218XCU2"/>
<dbReference type="InterPro" id="IPR000232">
    <property type="entry name" value="HSF_DNA-bd"/>
</dbReference>
<dbReference type="Gene3D" id="1.10.10.10">
    <property type="entry name" value="Winged helix-like DNA-binding domain superfamily/Winged helix DNA-binding domain"/>
    <property type="match status" value="1"/>
</dbReference>
<keyword evidence="5" id="KW-0346">Stress response</keyword>
<feature type="compositionally biased region" description="Low complexity" evidence="10">
    <location>
        <begin position="24"/>
        <end position="34"/>
    </location>
</feature>
<accession>A0A218XCU2</accession>
<feature type="region of interest" description="Disordered" evidence="10">
    <location>
        <begin position="243"/>
        <end position="271"/>
    </location>
</feature>
<evidence type="ECO:0000313" key="14">
    <source>
        <dbReference type="Proteomes" id="UP000197138"/>
    </source>
</evidence>
<dbReference type="GO" id="GO:0000978">
    <property type="term" value="F:RNA polymerase II cis-regulatory region sequence-specific DNA binding"/>
    <property type="evidence" value="ECO:0007669"/>
    <property type="project" value="TreeGrafter"/>
</dbReference>
<dbReference type="GO" id="GO:0005634">
    <property type="term" value="C:nucleus"/>
    <property type="evidence" value="ECO:0007669"/>
    <property type="project" value="UniProtKB-SubCell"/>
</dbReference>
<dbReference type="PRINTS" id="PR00056">
    <property type="entry name" value="HSFDOMAIN"/>
</dbReference>
<proteinExistence type="inferred from homology"/>
<dbReference type="GO" id="GO:0006357">
    <property type="term" value="P:regulation of transcription by RNA polymerase II"/>
    <property type="evidence" value="ECO:0007669"/>
    <property type="project" value="TreeGrafter"/>
</dbReference>